<gene>
    <name evidence="17" type="primary">pssA</name>
    <name evidence="17" type="ORF">CUN60_00345</name>
</gene>
<keyword evidence="18" id="KW-1185">Reference proteome</keyword>
<evidence type="ECO:0000256" key="6">
    <source>
        <dbReference type="ARBA" id="ARBA00022516"/>
    </source>
</evidence>
<keyword evidence="11 16" id="KW-0472">Membrane</keyword>
<proteinExistence type="inferred from homology"/>
<dbReference type="InterPro" id="IPR048254">
    <property type="entry name" value="CDP_ALCOHOL_P_TRANSF_CS"/>
</dbReference>
<name>A0A2I7N2Y1_9NEIS</name>
<feature type="transmembrane region" description="Helical" evidence="16">
    <location>
        <begin position="104"/>
        <end position="122"/>
    </location>
</feature>
<evidence type="ECO:0000256" key="1">
    <source>
        <dbReference type="ARBA" id="ARBA00000287"/>
    </source>
</evidence>
<comment type="catalytic activity">
    <reaction evidence="1">
        <text>a CDP-1,2-diacyl-sn-glycerol + L-serine = a 1,2-diacyl-sn-glycero-3-phospho-L-serine + CMP + H(+)</text>
        <dbReference type="Rhea" id="RHEA:16913"/>
        <dbReference type="ChEBI" id="CHEBI:15378"/>
        <dbReference type="ChEBI" id="CHEBI:33384"/>
        <dbReference type="ChEBI" id="CHEBI:57262"/>
        <dbReference type="ChEBI" id="CHEBI:58332"/>
        <dbReference type="ChEBI" id="CHEBI:60377"/>
        <dbReference type="EC" id="2.7.8.8"/>
    </reaction>
</comment>
<keyword evidence="9 16" id="KW-1133">Transmembrane helix</keyword>
<feature type="transmembrane region" description="Helical" evidence="16">
    <location>
        <begin position="15"/>
        <end position="35"/>
    </location>
</feature>
<evidence type="ECO:0000256" key="4">
    <source>
        <dbReference type="ARBA" id="ARBA00013174"/>
    </source>
</evidence>
<dbReference type="Pfam" id="PF01066">
    <property type="entry name" value="CDP-OH_P_transf"/>
    <property type="match status" value="1"/>
</dbReference>
<dbReference type="InterPro" id="IPR043130">
    <property type="entry name" value="CDP-OH_PTrfase_TM_dom"/>
</dbReference>
<evidence type="ECO:0000313" key="18">
    <source>
        <dbReference type="Proteomes" id="UP000236655"/>
    </source>
</evidence>
<dbReference type="PANTHER" id="PTHR14269">
    <property type="entry name" value="CDP-DIACYLGLYCEROL--GLYCEROL-3-PHOSPHATE 3-PHOSPHATIDYLTRANSFERASE-RELATED"/>
    <property type="match status" value="1"/>
</dbReference>
<evidence type="ECO:0000256" key="14">
    <source>
        <dbReference type="ARBA" id="ARBA00032361"/>
    </source>
</evidence>
<evidence type="ECO:0000256" key="5">
    <source>
        <dbReference type="ARBA" id="ARBA00017171"/>
    </source>
</evidence>
<comment type="subcellular location">
    <subcellularLocation>
        <location evidence="2">Endomembrane system</location>
        <topology evidence="2">Multi-pass membrane protein</topology>
    </subcellularLocation>
</comment>
<dbReference type="Proteomes" id="UP000236655">
    <property type="component" value="Chromosome"/>
</dbReference>
<dbReference type="PANTHER" id="PTHR14269:SF61">
    <property type="entry name" value="CDP-DIACYLGLYCEROL--SERINE O-PHOSPHATIDYLTRANSFERASE"/>
    <property type="match status" value="1"/>
</dbReference>
<feature type="transmembrane region" description="Helical" evidence="16">
    <location>
        <begin position="134"/>
        <end position="153"/>
    </location>
</feature>
<evidence type="ECO:0000313" key="17">
    <source>
        <dbReference type="EMBL" id="AUR50808.1"/>
    </source>
</evidence>
<reference evidence="18" key="1">
    <citation type="submission" date="2017-11" db="EMBL/GenBank/DDBJ databases">
        <authorList>
            <person name="Chan K.G."/>
            <person name="Lee L.S."/>
        </authorList>
    </citation>
    <scope>NUCLEOTIDE SEQUENCE [LARGE SCALE GENOMIC DNA]</scope>
    <source>
        <strain evidence="18">DSM 100970</strain>
    </source>
</reference>
<evidence type="ECO:0000256" key="15">
    <source>
        <dbReference type="RuleBase" id="RU003750"/>
    </source>
</evidence>
<evidence type="ECO:0000256" key="7">
    <source>
        <dbReference type="ARBA" id="ARBA00022679"/>
    </source>
</evidence>
<dbReference type="OrthoDB" id="9777147at2"/>
<accession>A0A2I7N2Y1</accession>
<dbReference type="AlphaFoldDB" id="A0A2I7N2Y1"/>
<dbReference type="EMBL" id="CP024847">
    <property type="protein sequence ID" value="AUR50808.1"/>
    <property type="molecule type" value="Genomic_DNA"/>
</dbReference>
<evidence type="ECO:0000256" key="11">
    <source>
        <dbReference type="ARBA" id="ARBA00023136"/>
    </source>
</evidence>
<dbReference type="PROSITE" id="PS00379">
    <property type="entry name" value="CDP_ALCOHOL_P_TRANSF"/>
    <property type="match status" value="1"/>
</dbReference>
<evidence type="ECO:0000256" key="2">
    <source>
        <dbReference type="ARBA" id="ARBA00004127"/>
    </source>
</evidence>
<evidence type="ECO:0000256" key="13">
    <source>
        <dbReference type="ARBA" id="ARBA00023264"/>
    </source>
</evidence>
<dbReference type="GO" id="GO:0012505">
    <property type="term" value="C:endomembrane system"/>
    <property type="evidence" value="ECO:0007669"/>
    <property type="project" value="UniProtKB-SubCell"/>
</dbReference>
<comment type="similarity">
    <text evidence="3 15">Belongs to the CDP-alcohol phosphatidyltransferase class-I family.</text>
</comment>
<evidence type="ECO:0000256" key="12">
    <source>
        <dbReference type="ARBA" id="ARBA00023209"/>
    </source>
</evidence>
<feature type="transmembrane region" description="Helical" evidence="16">
    <location>
        <begin position="165"/>
        <end position="185"/>
    </location>
</feature>
<evidence type="ECO:0000256" key="16">
    <source>
        <dbReference type="SAM" id="Phobius"/>
    </source>
</evidence>
<evidence type="ECO:0000256" key="9">
    <source>
        <dbReference type="ARBA" id="ARBA00022989"/>
    </source>
</evidence>
<keyword evidence="13" id="KW-1208">Phospholipid metabolism</keyword>
<dbReference type="EC" id="2.7.8.8" evidence="4"/>
<keyword evidence="10" id="KW-0443">Lipid metabolism</keyword>
<keyword evidence="6" id="KW-0444">Lipid biosynthesis</keyword>
<evidence type="ECO:0000256" key="8">
    <source>
        <dbReference type="ARBA" id="ARBA00022692"/>
    </source>
</evidence>
<protein>
    <recommendedName>
        <fullName evidence="5">CDP-diacylglycerol--serine O-phosphatidyltransferase</fullName>
        <ecNumber evidence="4">2.7.8.8</ecNumber>
    </recommendedName>
    <alternativeName>
        <fullName evidence="14">Phosphatidylserine synthase</fullName>
    </alternativeName>
</protein>
<dbReference type="KEGG" id="nba:CUN60_00345"/>
<evidence type="ECO:0000256" key="3">
    <source>
        <dbReference type="ARBA" id="ARBA00010441"/>
    </source>
</evidence>
<feature type="transmembrane region" description="Helical" evidence="16">
    <location>
        <begin position="197"/>
        <end position="215"/>
    </location>
</feature>
<dbReference type="RefSeq" id="WP_102950108.1">
    <property type="nucleotide sequence ID" value="NZ_CP024847.1"/>
</dbReference>
<sequence>MQEPVQQQRAKGSPIYLLPSMITLSAMFCGFYAMIRSIGGDFYHAGIAIAVAMVLDSLDGRVARLTHTSSPFGAELDSLADMVSFGAAPAMLVFNWGLHHLGRIGWLVSFVYCACAALRLARFNVMLGVTDKKYFQGLPSPSAAALVAGYVYLCAEYQFNSKFMIILGLFVTLIAGLSMVSNIKFYSFKEFHFHQTAPFRAVLAILALMILFFYYPEEVFYAFFVIYTVVSYLFWILRIGYSKKTSSIEAPEQEAAADVEKSH</sequence>
<dbReference type="InterPro" id="IPR050324">
    <property type="entry name" value="CDP-alcohol_PTase-I"/>
</dbReference>
<keyword evidence="8 16" id="KW-0812">Transmembrane</keyword>
<feature type="transmembrane region" description="Helical" evidence="16">
    <location>
        <begin position="221"/>
        <end position="241"/>
    </location>
</feature>
<dbReference type="GO" id="GO:0003882">
    <property type="term" value="F:CDP-diacylglycerol-serine O-phosphatidyltransferase activity"/>
    <property type="evidence" value="ECO:0007669"/>
    <property type="project" value="UniProtKB-EC"/>
</dbReference>
<dbReference type="InterPro" id="IPR000462">
    <property type="entry name" value="CDP-OH_P_trans"/>
</dbReference>
<dbReference type="Gene3D" id="1.20.120.1760">
    <property type="match status" value="1"/>
</dbReference>
<dbReference type="GO" id="GO:0008654">
    <property type="term" value="P:phospholipid biosynthetic process"/>
    <property type="evidence" value="ECO:0007669"/>
    <property type="project" value="UniProtKB-KW"/>
</dbReference>
<evidence type="ECO:0000256" key="10">
    <source>
        <dbReference type="ARBA" id="ARBA00023098"/>
    </source>
</evidence>
<organism evidence="17 18">
    <name type="scientific">Aquella oligotrophica</name>
    <dbReference type="NCBI Taxonomy" id="2067065"/>
    <lineage>
        <taxon>Bacteria</taxon>
        <taxon>Pseudomonadati</taxon>
        <taxon>Pseudomonadota</taxon>
        <taxon>Betaproteobacteria</taxon>
        <taxon>Neisseriales</taxon>
        <taxon>Neisseriaceae</taxon>
        <taxon>Aquella</taxon>
    </lineage>
</organism>
<dbReference type="GO" id="GO:0016020">
    <property type="term" value="C:membrane"/>
    <property type="evidence" value="ECO:0007669"/>
    <property type="project" value="InterPro"/>
</dbReference>
<dbReference type="NCBIfam" id="TIGR00473">
    <property type="entry name" value="pssA"/>
    <property type="match status" value="1"/>
</dbReference>
<dbReference type="InterPro" id="IPR004533">
    <property type="entry name" value="CDP-diaglyc--ser_O-PTrfase"/>
</dbReference>
<keyword evidence="7 15" id="KW-0808">Transferase</keyword>
<keyword evidence="12" id="KW-0594">Phospholipid biosynthesis</keyword>